<dbReference type="AlphaFoldDB" id="A0AAE3CKP6"/>
<evidence type="ECO:0000313" key="4">
    <source>
        <dbReference type="Proteomes" id="UP001197378"/>
    </source>
</evidence>
<dbReference type="Gene3D" id="3.30.9.10">
    <property type="entry name" value="D-Amino Acid Oxidase, subunit A, domain 2"/>
    <property type="match status" value="1"/>
</dbReference>
<name>A0AAE3CKP6_9PROT</name>
<dbReference type="InterPro" id="IPR036188">
    <property type="entry name" value="FAD/NAD-bd_sf"/>
</dbReference>
<dbReference type="Proteomes" id="UP001197378">
    <property type="component" value="Unassembled WGS sequence"/>
</dbReference>
<keyword evidence="4" id="KW-1185">Reference proteome</keyword>
<dbReference type="SUPFAM" id="SSF51905">
    <property type="entry name" value="FAD/NAD(P)-binding domain"/>
    <property type="match status" value="1"/>
</dbReference>
<sequence>MAKSVMVAGAGIVGLSIALQLQLRGWQVQLWDRQPAGEGTSYGNAGLIQREAVFPQPFPRDLHELWHYAGNRSSRAQYRFRALPPLAPAFLRYWRASRPDRLQRSAKDYGALIRHCLEDHLALAAVTDASELYRPGGWVQTFQKPEHLAAESAAAAYKKLHFDVEYVLWDENALKQHLPMLRAGLAGAIHWTQPLALIEPVALSQAYLRTFQQQGGEFVLEGIKELEKTAHGWRIRGEKQSGEAPWLVFSMGAWTVDWAKRLGYQAPVFVKRGYHQHYTQSAEPGLPLPVLDSEAGYVLAPMRHGLRLTTGAEFAGRDDPPSLRQLSLAEAAARKLYPGLGRPLDPKPWLGHRPCTGDMLPIIGPLREQPGIFLAFGHCHQGLTMGPSTGRLVAQMLENDAHPFVDPWPYRPERFRA</sequence>
<comment type="caution">
    <text evidence="3">The sequence shown here is derived from an EMBL/GenBank/DDBJ whole genome shotgun (WGS) entry which is preliminary data.</text>
</comment>
<dbReference type="GO" id="GO:0005737">
    <property type="term" value="C:cytoplasm"/>
    <property type="evidence" value="ECO:0007669"/>
    <property type="project" value="TreeGrafter"/>
</dbReference>
<dbReference type="PANTHER" id="PTHR13847:SF289">
    <property type="entry name" value="GLYCINE OXIDASE"/>
    <property type="match status" value="1"/>
</dbReference>
<dbReference type="InterPro" id="IPR006076">
    <property type="entry name" value="FAD-dep_OxRdtase"/>
</dbReference>
<organism evidence="3 4">
    <name type="scientific">Igneacidithiobacillus copahuensis</name>
    <dbReference type="NCBI Taxonomy" id="2724909"/>
    <lineage>
        <taxon>Bacteria</taxon>
        <taxon>Pseudomonadati</taxon>
        <taxon>Pseudomonadota</taxon>
        <taxon>Acidithiobacillia</taxon>
        <taxon>Acidithiobacillales</taxon>
        <taxon>Acidithiobacillaceae</taxon>
        <taxon>Igneacidithiobacillus</taxon>
    </lineage>
</organism>
<dbReference type="Gene3D" id="3.50.50.60">
    <property type="entry name" value="FAD/NAD(P)-binding domain"/>
    <property type="match status" value="1"/>
</dbReference>
<evidence type="ECO:0000259" key="2">
    <source>
        <dbReference type="Pfam" id="PF01266"/>
    </source>
</evidence>
<keyword evidence="1" id="KW-0560">Oxidoreductase</keyword>
<evidence type="ECO:0000313" key="3">
    <source>
        <dbReference type="EMBL" id="MBU2789082.1"/>
    </source>
</evidence>
<dbReference type="PANTHER" id="PTHR13847">
    <property type="entry name" value="SARCOSINE DEHYDROGENASE-RELATED"/>
    <property type="match status" value="1"/>
</dbReference>
<dbReference type="SUPFAM" id="SSF54373">
    <property type="entry name" value="FAD-linked reductases, C-terminal domain"/>
    <property type="match status" value="1"/>
</dbReference>
<dbReference type="EMBL" id="JAAXYO010000182">
    <property type="protein sequence ID" value="MBU2789082.1"/>
    <property type="molecule type" value="Genomic_DNA"/>
</dbReference>
<dbReference type="GO" id="GO:0016491">
    <property type="term" value="F:oxidoreductase activity"/>
    <property type="evidence" value="ECO:0007669"/>
    <property type="project" value="UniProtKB-KW"/>
</dbReference>
<accession>A0AAE3CKP6</accession>
<reference evidence="3" key="1">
    <citation type="journal article" date="2021" name="ISME J.">
        <title>Genomic evolution of the class Acidithiobacillia: deep-branching Proteobacteria living in extreme acidic conditions.</title>
        <authorList>
            <person name="Moya-Beltran A."/>
            <person name="Beard S."/>
            <person name="Rojas-Villalobos C."/>
            <person name="Issotta F."/>
            <person name="Gallardo Y."/>
            <person name="Ulloa R."/>
            <person name="Giaveno A."/>
            <person name="Degli Esposti M."/>
            <person name="Johnson D.B."/>
            <person name="Quatrini R."/>
        </authorList>
    </citation>
    <scope>NUCLEOTIDE SEQUENCE</scope>
    <source>
        <strain evidence="3">VAN18-1</strain>
    </source>
</reference>
<protein>
    <submittedName>
        <fullName evidence="3">FAD-binding oxidoreductase</fullName>
    </submittedName>
</protein>
<dbReference type="Pfam" id="PF01266">
    <property type="entry name" value="DAO"/>
    <property type="match status" value="1"/>
</dbReference>
<gene>
    <name evidence="3" type="ORF">HFQ13_12855</name>
</gene>
<feature type="domain" description="FAD dependent oxidoreductase" evidence="2">
    <location>
        <begin position="5"/>
        <end position="396"/>
    </location>
</feature>
<proteinExistence type="predicted"/>
<evidence type="ECO:0000256" key="1">
    <source>
        <dbReference type="ARBA" id="ARBA00023002"/>
    </source>
</evidence>
<dbReference type="RefSeq" id="WP_215873325.1">
    <property type="nucleotide sequence ID" value="NZ_JAAXYO010000182.1"/>
</dbReference>